<reference evidence="1 2" key="1">
    <citation type="submission" date="2021-06" db="EMBL/GenBank/DDBJ databases">
        <title>Caerostris darwini draft genome.</title>
        <authorList>
            <person name="Kono N."/>
            <person name="Arakawa K."/>
        </authorList>
    </citation>
    <scope>NUCLEOTIDE SEQUENCE [LARGE SCALE GENOMIC DNA]</scope>
</reference>
<protein>
    <submittedName>
        <fullName evidence="1">Uncharacterized protein</fullName>
    </submittedName>
</protein>
<evidence type="ECO:0000313" key="2">
    <source>
        <dbReference type="Proteomes" id="UP001054837"/>
    </source>
</evidence>
<proteinExistence type="predicted"/>
<accession>A0AAV4QE65</accession>
<organism evidence="1 2">
    <name type="scientific">Caerostris darwini</name>
    <dbReference type="NCBI Taxonomy" id="1538125"/>
    <lineage>
        <taxon>Eukaryota</taxon>
        <taxon>Metazoa</taxon>
        <taxon>Ecdysozoa</taxon>
        <taxon>Arthropoda</taxon>
        <taxon>Chelicerata</taxon>
        <taxon>Arachnida</taxon>
        <taxon>Araneae</taxon>
        <taxon>Araneomorphae</taxon>
        <taxon>Entelegynae</taxon>
        <taxon>Araneoidea</taxon>
        <taxon>Araneidae</taxon>
        <taxon>Caerostris</taxon>
    </lineage>
</organism>
<sequence>MGSNEMSSLLSWRTNFLGINIEGAKPDRLLTTSRVIYPGNEHSTRRGALPNMRRETVLLGDNKCPKKEIKDKAVNLLSNKNRKGCDCLSGNFFHWSIPERRETVLLGDNKCPKKEIKDKAVNLLSNKKRKGCDCLSGNFFHWSIPERRETVLLGDNKCPKKEIKDKAVNLLSNKTERAATIGQFLSLEYT</sequence>
<evidence type="ECO:0000313" key="1">
    <source>
        <dbReference type="EMBL" id="GIY07246.1"/>
    </source>
</evidence>
<dbReference type="Proteomes" id="UP001054837">
    <property type="component" value="Unassembled WGS sequence"/>
</dbReference>
<keyword evidence="2" id="KW-1185">Reference proteome</keyword>
<dbReference type="AlphaFoldDB" id="A0AAV4QE65"/>
<name>A0AAV4QE65_9ARAC</name>
<gene>
    <name evidence="1" type="ORF">CDAR_570741</name>
</gene>
<comment type="caution">
    <text evidence="1">The sequence shown here is derived from an EMBL/GenBank/DDBJ whole genome shotgun (WGS) entry which is preliminary data.</text>
</comment>
<dbReference type="EMBL" id="BPLQ01004324">
    <property type="protein sequence ID" value="GIY07246.1"/>
    <property type="molecule type" value="Genomic_DNA"/>
</dbReference>